<evidence type="ECO:0000313" key="2">
    <source>
        <dbReference type="Proteomes" id="UP000177625"/>
    </source>
</evidence>
<protein>
    <submittedName>
        <fullName evidence="1">Uncharacterized protein</fullName>
    </submittedName>
</protein>
<dbReference type="AlphaFoldDB" id="A0A1E1M364"/>
<evidence type="ECO:0000313" key="1">
    <source>
        <dbReference type="EMBL" id="CZT43552.1"/>
    </source>
</evidence>
<keyword evidence="2" id="KW-1185">Reference proteome</keyword>
<dbReference type="Proteomes" id="UP000177625">
    <property type="component" value="Unassembled WGS sequence"/>
</dbReference>
<reference evidence="2" key="1">
    <citation type="submission" date="2016-03" db="EMBL/GenBank/DDBJ databases">
        <authorList>
            <person name="Guldener U."/>
        </authorList>
    </citation>
    <scope>NUCLEOTIDE SEQUENCE [LARGE SCALE GENOMIC DNA]</scope>
</reference>
<name>A0A1E1M364_RHYSE</name>
<proteinExistence type="predicted"/>
<gene>
    <name evidence="1" type="ORF">RSE6_03611</name>
</gene>
<dbReference type="EMBL" id="FJVC01000138">
    <property type="protein sequence ID" value="CZT43552.1"/>
    <property type="molecule type" value="Genomic_DNA"/>
</dbReference>
<organism evidence="1 2">
    <name type="scientific">Rhynchosporium secalis</name>
    <name type="common">Barley scald fungus</name>
    <dbReference type="NCBI Taxonomy" id="38038"/>
    <lineage>
        <taxon>Eukaryota</taxon>
        <taxon>Fungi</taxon>
        <taxon>Dikarya</taxon>
        <taxon>Ascomycota</taxon>
        <taxon>Pezizomycotina</taxon>
        <taxon>Leotiomycetes</taxon>
        <taxon>Helotiales</taxon>
        <taxon>Ploettnerulaceae</taxon>
        <taxon>Rhynchosporium</taxon>
    </lineage>
</organism>
<sequence>MTELKIGKSNLDAFTLATQSIPALKTYISATLPYSTKRHILLLIHQYTIPHPPKTYDLTVLDLVRGLLQNVSMLGLDPGLLDDDIPPPFLSSSHLVLLIVLHYHLRSNQRVYNLRSYIILRSTHSYNQSRENIIRARQAFDADTFCEEMLNGVDGEEAGRGVEGYLIIRGNRSGRIVFIIWSYPYLSRSREV</sequence>
<accession>A0A1E1M364</accession>